<evidence type="ECO:0000313" key="2">
    <source>
        <dbReference type="Proteomes" id="UP000198287"/>
    </source>
</evidence>
<dbReference type="OrthoDB" id="6381640at2759"/>
<dbReference type="GO" id="GO:0032259">
    <property type="term" value="P:methylation"/>
    <property type="evidence" value="ECO:0007669"/>
    <property type="project" value="UniProtKB-KW"/>
</dbReference>
<dbReference type="Proteomes" id="UP000198287">
    <property type="component" value="Unassembled WGS sequence"/>
</dbReference>
<reference evidence="1 2" key="1">
    <citation type="submission" date="2015-12" db="EMBL/GenBank/DDBJ databases">
        <title>The genome of Folsomia candida.</title>
        <authorList>
            <person name="Faddeeva A."/>
            <person name="Derks M.F."/>
            <person name="Anvar Y."/>
            <person name="Smit S."/>
            <person name="Van Straalen N."/>
            <person name="Roelofs D."/>
        </authorList>
    </citation>
    <scope>NUCLEOTIDE SEQUENCE [LARGE SCALE GENOMIC DNA]</scope>
    <source>
        <strain evidence="1 2">VU population</strain>
        <tissue evidence="1">Whole body</tissue>
    </source>
</reference>
<gene>
    <name evidence="1" type="ORF">Fcan01_18204</name>
</gene>
<accession>A0A226DS10</accession>
<keyword evidence="1" id="KW-0808">Transferase</keyword>
<protein>
    <submittedName>
        <fullName evidence="1">Ribosomal RNA large subunit methyltransferase H</fullName>
    </submittedName>
</protein>
<evidence type="ECO:0000313" key="1">
    <source>
        <dbReference type="EMBL" id="OXA46996.1"/>
    </source>
</evidence>
<name>A0A226DS10_FOLCA</name>
<keyword evidence="1" id="KW-0489">Methyltransferase</keyword>
<proteinExistence type="predicted"/>
<sequence>MFKIHQIFLTAALYAIFFDIKRSRKQKELLNIYCGTLMMRNARQEILPQVSTLRLKWNKSLPHQETGSKLTQYNELGEPVHFYYDGNGEHCQDVWTLYNHRWTATRLGDPFQIEKEILLYPESFYRGVPYVVKESMESILPPVTARSPIFRGNYSWGLFSGENYTG</sequence>
<keyword evidence="2" id="KW-1185">Reference proteome</keyword>
<comment type="caution">
    <text evidence="1">The sequence shown here is derived from an EMBL/GenBank/DDBJ whole genome shotgun (WGS) entry which is preliminary data.</text>
</comment>
<organism evidence="1 2">
    <name type="scientific">Folsomia candida</name>
    <name type="common">Springtail</name>
    <dbReference type="NCBI Taxonomy" id="158441"/>
    <lineage>
        <taxon>Eukaryota</taxon>
        <taxon>Metazoa</taxon>
        <taxon>Ecdysozoa</taxon>
        <taxon>Arthropoda</taxon>
        <taxon>Hexapoda</taxon>
        <taxon>Collembola</taxon>
        <taxon>Entomobryomorpha</taxon>
        <taxon>Isotomoidea</taxon>
        <taxon>Isotomidae</taxon>
        <taxon>Proisotominae</taxon>
        <taxon>Folsomia</taxon>
    </lineage>
</organism>
<dbReference type="EMBL" id="LNIX01000014">
    <property type="protein sequence ID" value="OXA46996.1"/>
    <property type="molecule type" value="Genomic_DNA"/>
</dbReference>
<dbReference type="GO" id="GO:0008168">
    <property type="term" value="F:methyltransferase activity"/>
    <property type="evidence" value="ECO:0007669"/>
    <property type="project" value="UniProtKB-KW"/>
</dbReference>
<dbReference type="AlphaFoldDB" id="A0A226DS10"/>